<dbReference type="Gene3D" id="1.20.1600.10">
    <property type="entry name" value="Outer membrane efflux proteins (OEP)"/>
    <property type="match status" value="1"/>
</dbReference>
<reference evidence="3" key="1">
    <citation type="submission" date="2016-03" db="EMBL/GenBank/DDBJ databases">
        <authorList>
            <person name="Ploux O."/>
        </authorList>
    </citation>
    <scope>NUCLEOTIDE SEQUENCE</scope>
    <source>
        <strain evidence="3">UC10</strain>
    </source>
</reference>
<dbReference type="AlphaFoldDB" id="A0A1Y5PSX6"/>
<sequence length="502" mass="53658">MHRRNQDSPCEDDGEIRSSRGCIMTQSIRTRTAPTALLAAALAGCTTVGPNYRPPETQLSEAWVSPVSSEAVDGMWWQRFDDPLLAELVDAAIADNKDIEEAGARLREARANRDAVYGRELPQAGVSAIATQSRLSENGQLPVGKVPGLGRNLAIYDVGFDASWEIDLWGGTRRAIESSEARAEAAEEARRGVILQVIAEVVRAYIDLRTAQALRSNAVADAEAQAGIARLVGDRLRVGAASRVDYLRAETQARSTAAAIPAYEGDEAAAAFRLALLVGQPPEALHARLRQPAPMPAADFDVAAGLRSDLLRRRPDVRLAERDLAASTADIGVATAELFPRLSLIGGIGLQARRPGDLPSDSSLRFQVGPSLRWPIFSGGRIRAQIRAADARADAASARYERAVLAALADSETSINRFAAAGFVAAERAAAQTAAAEAVELARRRYRAGEEDLTALLQAQIAYSAADRFHIQAKSGRLQQLAALYKALGGGWEATEGKGSPR</sequence>
<dbReference type="InterPro" id="IPR003423">
    <property type="entry name" value="OMP_efflux"/>
</dbReference>
<evidence type="ECO:0000256" key="2">
    <source>
        <dbReference type="RuleBase" id="RU362097"/>
    </source>
</evidence>
<comment type="similarity">
    <text evidence="1 2">Belongs to the outer membrane factor (OMF) (TC 1.B.17) family.</text>
</comment>
<accession>A0A1Y5PSX6</accession>
<dbReference type="GO" id="GO:0005886">
    <property type="term" value="C:plasma membrane"/>
    <property type="evidence" value="ECO:0007669"/>
    <property type="project" value="UniProtKB-SubCell"/>
</dbReference>
<keyword evidence="2" id="KW-0564">Palmitate</keyword>
<dbReference type="EMBL" id="LT598653">
    <property type="protein sequence ID" value="SBV31806.1"/>
    <property type="molecule type" value="Genomic_DNA"/>
</dbReference>
<keyword evidence="2" id="KW-0472">Membrane</keyword>
<gene>
    <name evidence="3" type="ORF">SPPYR_0686</name>
</gene>
<comment type="subcellular location">
    <subcellularLocation>
        <location evidence="2">Cell membrane</location>
        <topology evidence="2">Lipid-anchor</topology>
    </subcellularLocation>
</comment>
<dbReference type="GO" id="GO:0015562">
    <property type="term" value="F:efflux transmembrane transporter activity"/>
    <property type="evidence" value="ECO:0007669"/>
    <property type="project" value="InterPro"/>
</dbReference>
<dbReference type="PANTHER" id="PTHR30203">
    <property type="entry name" value="OUTER MEMBRANE CATION EFFLUX PROTEIN"/>
    <property type="match status" value="1"/>
</dbReference>
<dbReference type="InterPro" id="IPR010131">
    <property type="entry name" value="MdtP/NodT-like"/>
</dbReference>
<dbReference type="Gene3D" id="2.20.200.10">
    <property type="entry name" value="Outer membrane efflux proteins (OEP)"/>
    <property type="match status" value="1"/>
</dbReference>
<proteinExistence type="inferred from homology"/>
<dbReference type="PANTHER" id="PTHR30203:SF25">
    <property type="entry name" value="OUTER MEMBRANE PROTEIN-RELATED"/>
    <property type="match status" value="1"/>
</dbReference>
<evidence type="ECO:0000313" key="3">
    <source>
        <dbReference type="EMBL" id="SBV31806.1"/>
    </source>
</evidence>
<dbReference type="KEGG" id="sphu:SPPYR_0686"/>
<name>A0A1Y5PSX6_9SPHN</name>
<dbReference type="NCBIfam" id="TIGR01845">
    <property type="entry name" value="outer_NodT"/>
    <property type="match status" value="1"/>
</dbReference>
<protein>
    <submittedName>
        <fullName evidence="3">RND-family efflux transporter</fullName>
    </submittedName>
</protein>
<keyword evidence="2" id="KW-1134">Transmembrane beta strand</keyword>
<dbReference type="Pfam" id="PF02321">
    <property type="entry name" value="OEP"/>
    <property type="match status" value="2"/>
</dbReference>
<keyword evidence="2" id="KW-0449">Lipoprotein</keyword>
<dbReference type="SUPFAM" id="SSF56954">
    <property type="entry name" value="Outer membrane efflux proteins (OEP)"/>
    <property type="match status" value="1"/>
</dbReference>
<organism evidence="3">
    <name type="scientific">uncultured Sphingopyxis sp</name>
    <dbReference type="NCBI Taxonomy" id="310581"/>
    <lineage>
        <taxon>Bacteria</taxon>
        <taxon>Pseudomonadati</taxon>
        <taxon>Pseudomonadota</taxon>
        <taxon>Alphaproteobacteria</taxon>
        <taxon>Sphingomonadales</taxon>
        <taxon>Sphingomonadaceae</taxon>
        <taxon>Sphingopyxis</taxon>
        <taxon>environmental samples</taxon>
    </lineage>
</organism>
<keyword evidence="2" id="KW-0812">Transmembrane</keyword>
<evidence type="ECO:0000256" key="1">
    <source>
        <dbReference type="ARBA" id="ARBA00007613"/>
    </source>
</evidence>